<dbReference type="SUPFAM" id="SSF55874">
    <property type="entry name" value="ATPase domain of HSP90 chaperone/DNA topoisomerase II/histidine kinase"/>
    <property type="match status" value="1"/>
</dbReference>
<dbReference type="InterPro" id="IPR010559">
    <property type="entry name" value="Sig_transdc_His_kin_internal"/>
</dbReference>
<dbReference type="GO" id="GO:0000155">
    <property type="term" value="F:phosphorelay sensor kinase activity"/>
    <property type="evidence" value="ECO:0007669"/>
    <property type="project" value="InterPro"/>
</dbReference>
<comment type="caution">
    <text evidence="9">The sequence shown here is derived from an EMBL/GenBank/DDBJ whole genome shotgun (WGS) entry which is preliminary data.</text>
</comment>
<dbReference type="Pfam" id="PF06580">
    <property type="entry name" value="His_kinase"/>
    <property type="match status" value="1"/>
</dbReference>
<evidence type="ECO:0000256" key="4">
    <source>
        <dbReference type="ARBA" id="ARBA00022679"/>
    </source>
</evidence>
<dbReference type="SUPFAM" id="SSF158472">
    <property type="entry name" value="HAMP domain-like"/>
    <property type="match status" value="1"/>
</dbReference>
<dbReference type="CDD" id="cd06225">
    <property type="entry name" value="HAMP"/>
    <property type="match status" value="1"/>
</dbReference>
<evidence type="ECO:0000256" key="5">
    <source>
        <dbReference type="ARBA" id="ARBA00022777"/>
    </source>
</evidence>
<keyword evidence="7" id="KW-1133">Transmembrane helix</keyword>
<keyword evidence="6 7" id="KW-0472">Membrane</keyword>
<evidence type="ECO:0000313" key="9">
    <source>
        <dbReference type="EMBL" id="MBD2847592.1"/>
    </source>
</evidence>
<keyword evidence="5 9" id="KW-0418">Kinase</keyword>
<dbReference type="PANTHER" id="PTHR34220">
    <property type="entry name" value="SENSOR HISTIDINE KINASE YPDA"/>
    <property type="match status" value="1"/>
</dbReference>
<organism evidence="9 10">
    <name type="scientific">Paenibacillus sabuli</name>
    <dbReference type="NCBI Taxonomy" id="2772509"/>
    <lineage>
        <taxon>Bacteria</taxon>
        <taxon>Bacillati</taxon>
        <taxon>Bacillota</taxon>
        <taxon>Bacilli</taxon>
        <taxon>Bacillales</taxon>
        <taxon>Paenibacillaceae</taxon>
        <taxon>Paenibacillus</taxon>
    </lineage>
</organism>
<dbReference type="PANTHER" id="PTHR34220:SF7">
    <property type="entry name" value="SENSOR HISTIDINE KINASE YPDA"/>
    <property type="match status" value="1"/>
</dbReference>
<dbReference type="Pfam" id="PF02518">
    <property type="entry name" value="HATPase_c"/>
    <property type="match status" value="1"/>
</dbReference>
<dbReference type="InterPro" id="IPR003660">
    <property type="entry name" value="HAMP_dom"/>
</dbReference>
<dbReference type="GO" id="GO:0005886">
    <property type="term" value="C:plasma membrane"/>
    <property type="evidence" value="ECO:0007669"/>
    <property type="project" value="UniProtKB-SubCell"/>
</dbReference>
<evidence type="ECO:0000256" key="3">
    <source>
        <dbReference type="ARBA" id="ARBA00022553"/>
    </source>
</evidence>
<dbReference type="EMBL" id="JACXIZ010000041">
    <property type="protein sequence ID" value="MBD2847592.1"/>
    <property type="molecule type" value="Genomic_DNA"/>
</dbReference>
<keyword evidence="10" id="KW-1185">Reference proteome</keyword>
<reference evidence="9" key="1">
    <citation type="submission" date="2020-09" db="EMBL/GenBank/DDBJ databases">
        <title>A novel bacterium of genus Paenibacillus, isolated from South China Sea.</title>
        <authorList>
            <person name="Huang H."/>
            <person name="Mo K."/>
            <person name="Hu Y."/>
        </authorList>
    </citation>
    <scope>NUCLEOTIDE SEQUENCE</scope>
    <source>
        <strain evidence="9">IB182496</strain>
    </source>
</reference>
<dbReference type="InterPro" id="IPR036890">
    <property type="entry name" value="HATPase_C_sf"/>
</dbReference>
<proteinExistence type="predicted"/>
<evidence type="ECO:0000256" key="2">
    <source>
        <dbReference type="ARBA" id="ARBA00022475"/>
    </source>
</evidence>
<dbReference type="RefSeq" id="WP_190920700.1">
    <property type="nucleotide sequence ID" value="NZ_JACXIZ010000041.1"/>
</dbReference>
<dbReference type="Pfam" id="PF00672">
    <property type="entry name" value="HAMP"/>
    <property type="match status" value="1"/>
</dbReference>
<keyword evidence="3" id="KW-0597">Phosphoprotein</keyword>
<dbReference type="SMART" id="SM00304">
    <property type="entry name" value="HAMP"/>
    <property type="match status" value="1"/>
</dbReference>
<keyword evidence="2" id="KW-1003">Cell membrane</keyword>
<accession>A0A927GUD6</accession>
<dbReference type="Gene3D" id="6.10.340.10">
    <property type="match status" value="1"/>
</dbReference>
<dbReference type="PROSITE" id="PS50885">
    <property type="entry name" value="HAMP"/>
    <property type="match status" value="1"/>
</dbReference>
<protein>
    <submittedName>
        <fullName evidence="9">Sensor histidine kinase</fullName>
    </submittedName>
</protein>
<name>A0A927GUD6_9BACL</name>
<gene>
    <name evidence="9" type="ORF">IDH44_20575</name>
</gene>
<evidence type="ECO:0000313" key="10">
    <source>
        <dbReference type="Proteomes" id="UP000621560"/>
    </source>
</evidence>
<evidence type="ECO:0000256" key="7">
    <source>
        <dbReference type="SAM" id="Phobius"/>
    </source>
</evidence>
<feature type="domain" description="HAMP" evidence="8">
    <location>
        <begin position="312"/>
        <end position="364"/>
    </location>
</feature>
<feature type="transmembrane region" description="Helical" evidence="7">
    <location>
        <begin position="291"/>
        <end position="314"/>
    </location>
</feature>
<dbReference type="InterPro" id="IPR050640">
    <property type="entry name" value="Bact_2-comp_sensor_kinase"/>
</dbReference>
<dbReference type="InterPro" id="IPR003594">
    <property type="entry name" value="HATPase_dom"/>
</dbReference>
<sequence>MNLHALTRLHKKMRLAPKVFLVTFVLLETLVLLLGYSYQTHSARTLLTTQKEYAKQMVHQSDEYLRLNLQYISSFMTSIVHDSRFTAGDDTEIRRWFNDNLIYFIPNVTNIHVLEHNASLLSTSPYNWTLADNAYLQERLHELTPSRRVQWIGPYASLVSGQTVSAALPIPDAGGEEKLLLIDLDLGELYERLLPDDASMARGELLLMDNAFTPIYGRKPYVHYDVFDKRFELQSISPDVFTQLWNDQETVNGDGRDIFLTRSHGNPLGWQLVWVMDRTELLRPLEQSTRFAVILASASVLLSLLIAYLISAFISRPIRLIASSVQRVGSGDFDIAVELNRQDELGQLARYFNLMTRRIRELIGELKRTEARKQQSAFRALQAQINPHFLYNTLNTISMAAREGETRKIDELIASLTNQLQYSLDASPQPVALREELLHLENYAVLMMNRYPDSFTLDLDIDPLTLSCTVPKFILQPLAENAIFHGLVPKKTSGTLFICTYVEETRWRLIVEDDGVGMTPAKLEELRRSLAEAEQGSPLTGGHIGLRNVHQRLSMRFGEQYAMEIESREGEGTRLALTLPLPHDHLPAP</sequence>
<dbReference type="Proteomes" id="UP000621560">
    <property type="component" value="Unassembled WGS sequence"/>
</dbReference>
<keyword evidence="7" id="KW-0812">Transmembrane</keyword>
<comment type="subcellular location">
    <subcellularLocation>
        <location evidence="1">Cell membrane</location>
        <topology evidence="1">Multi-pass membrane protein</topology>
    </subcellularLocation>
</comment>
<keyword evidence="4" id="KW-0808">Transferase</keyword>
<evidence type="ECO:0000256" key="1">
    <source>
        <dbReference type="ARBA" id="ARBA00004651"/>
    </source>
</evidence>
<evidence type="ECO:0000259" key="8">
    <source>
        <dbReference type="PROSITE" id="PS50885"/>
    </source>
</evidence>
<dbReference type="Gene3D" id="3.30.565.10">
    <property type="entry name" value="Histidine kinase-like ATPase, C-terminal domain"/>
    <property type="match status" value="1"/>
</dbReference>
<dbReference type="AlphaFoldDB" id="A0A927GUD6"/>
<evidence type="ECO:0000256" key="6">
    <source>
        <dbReference type="ARBA" id="ARBA00023136"/>
    </source>
</evidence>